<gene>
    <name evidence="2" type="ORF">SAMN05660710_00294</name>
</gene>
<comment type="similarity">
    <text evidence="1">Belongs to the UPF0102 family.</text>
</comment>
<dbReference type="GO" id="GO:0003676">
    <property type="term" value="F:nucleic acid binding"/>
    <property type="evidence" value="ECO:0007669"/>
    <property type="project" value="InterPro"/>
</dbReference>
<name>A0A1G5BVP1_9RHOB</name>
<dbReference type="Proteomes" id="UP000199502">
    <property type="component" value="Unassembled WGS sequence"/>
</dbReference>
<dbReference type="InterPro" id="IPR011856">
    <property type="entry name" value="tRNA_endonuc-like_dom_sf"/>
</dbReference>
<evidence type="ECO:0000313" key="2">
    <source>
        <dbReference type="EMBL" id="SCX94146.1"/>
    </source>
</evidence>
<dbReference type="OrthoDB" id="9812968at2"/>
<dbReference type="EMBL" id="FMVT01000001">
    <property type="protein sequence ID" value="SCX94146.1"/>
    <property type="molecule type" value="Genomic_DNA"/>
</dbReference>
<dbReference type="Gene3D" id="3.40.1350.10">
    <property type="match status" value="1"/>
</dbReference>
<dbReference type="STRING" id="336292.SAMN05660710_00294"/>
<evidence type="ECO:0000256" key="1">
    <source>
        <dbReference type="ARBA" id="ARBA00006738"/>
    </source>
</evidence>
<evidence type="ECO:0000313" key="3">
    <source>
        <dbReference type="Proteomes" id="UP000199502"/>
    </source>
</evidence>
<organism evidence="2 3">
    <name type="scientific">Paracoccus tibetensis</name>
    <dbReference type="NCBI Taxonomy" id="336292"/>
    <lineage>
        <taxon>Bacteria</taxon>
        <taxon>Pseudomonadati</taxon>
        <taxon>Pseudomonadota</taxon>
        <taxon>Alphaproteobacteria</taxon>
        <taxon>Rhodobacterales</taxon>
        <taxon>Paracoccaceae</taxon>
        <taxon>Paracoccus</taxon>
    </lineage>
</organism>
<dbReference type="Pfam" id="PF02021">
    <property type="entry name" value="UPF0102"/>
    <property type="match status" value="1"/>
</dbReference>
<keyword evidence="2" id="KW-0255">Endonuclease</keyword>
<dbReference type="SUPFAM" id="SSF52980">
    <property type="entry name" value="Restriction endonuclease-like"/>
    <property type="match status" value="1"/>
</dbReference>
<dbReference type="InterPro" id="IPR011335">
    <property type="entry name" value="Restrct_endonuc-II-like"/>
</dbReference>
<dbReference type="PANTHER" id="PTHR34039">
    <property type="entry name" value="UPF0102 PROTEIN YRAN"/>
    <property type="match status" value="1"/>
</dbReference>
<sequence length="137" mass="14731">MGLHVRDITAGAAVSVARRQRGRLAYASGTMAEDAVLRHYLRHGAELLASRWRGGGAEIDLILRQGEDIVFVEVKKAATHAVAAERLGRAQMDRICLAAGCFCDKAGISPLTPMRFDAALVDGLGRVEIIPNAFDAF</sequence>
<keyword evidence="3" id="KW-1185">Reference proteome</keyword>
<protein>
    <submittedName>
        <fullName evidence="2">Putative endonuclease</fullName>
    </submittedName>
</protein>
<dbReference type="InterPro" id="IPR003509">
    <property type="entry name" value="UPF0102_YraN-like"/>
</dbReference>
<keyword evidence="2" id="KW-0378">Hydrolase</keyword>
<dbReference type="GO" id="GO:0004519">
    <property type="term" value="F:endonuclease activity"/>
    <property type="evidence" value="ECO:0007669"/>
    <property type="project" value="UniProtKB-KW"/>
</dbReference>
<accession>A0A1G5BVP1</accession>
<dbReference type="AlphaFoldDB" id="A0A1G5BVP1"/>
<keyword evidence="2" id="KW-0540">Nuclease</keyword>
<reference evidence="2 3" key="1">
    <citation type="submission" date="2016-10" db="EMBL/GenBank/DDBJ databases">
        <authorList>
            <person name="de Groot N.N."/>
        </authorList>
    </citation>
    <scope>NUCLEOTIDE SEQUENCE [LARGE SCALE GENOMIC DNA]</scope>
    <source>
        <strain evidence="2 3">CGMCC 1.8925</strain>
    </source>
</reference>
<proteinExistence type="inferred from homology"/>
<dbReference type="PANTHER" id="PTHR34039:SF1">
    <property type="entry name" value="UPF0102 PROTEIN YRAN"/>
    <property type="match status" value="1"/>
</dbReference>